<proteinExistence type="predicted"/>
<accession>A0A0C9U9N8</accession>
<feature type="region of interest" description="Disordered" evidence="1">
    <location>
        <begin position="579"/>
        <end position="611"/>
    </location>
</feature>
<dbReference type="Proteomes" id="UP000054279">
    <property type="component" value="Unassembled WGS sequence"/>
</dbReference>
<dbReference type="AlphaFoldDB" id="A0A0C9U9N8"/>
<evidence type="ECO:0000313" key="3">
    <source>
        <dbReference type="Proteomes" id="UP000054279"/>
    </source>
</evidence>
<protein>
    <submittedName>
        <fullName evidence="2">Uncharacterized protein</fullName>
    </submittedName>
</protein>
<dbReference type="HOGENOM" id="CLU_005522_1_0_1"/>
<feature type="compositionally biased region" description="Acidic residues" evidence="1">
    <location>
        <begin position="75"/>
        <end position="84"/>
    </location>
</feature>
<sequence>MKMFSKDEFFEQPPSPTRSCSHLPTIPEAVTELDSEGLDASHAEEEMWATDDEGSNNNEKSISVAQDGRMKTDGDSSDENEDAADVDIRDWEPSNWKFNLYAIGNRSSQWVMDSQAQRWLATRMYCFDNIRGPDGVSMRVYRTRMKKKIKDKKAELIEELYQHWKTPHTFDYLLGDNPSKQELKQAHRRISAKLNALIGNRGQISKCGPDVFKILFERVRRPSAKDIWAHEQEAIVGPMVLEEMVKNKWKPSMSRQKTLPIQMKARKKVFNRLPEAEKQIWRAKAAAWEPKPLTQKELFAALPKLLFTFGDAVRKYLKWTIFVWAGGLTDTGKPASIREEWYDEDDADTQALLDSKEYQAVDTVFNGVLARKHKLPIEEVQTMLPYCPRIPNSIIPQGVPLLKDMIEYDPATNNVLTDSDTLIKALTLYLQDTYALVPTVDGKKRKGKQLIPPWDRMDQKKGDLGEWIEPGRLPDTPGFRFSAPTRMAEEDCQAFAVHVCSGKYGYLNSERVFCWRNQQKGRIVSSKKMVPAKRKIPSGVAAETAGISNKNVTAIVTQPAEDASERPIKKARKIEISEKKVTVDTSQGQKPPPKARAKKAASKGAGIAEDPPKKRITVVHKGVKGPQFDGNGQEWYNDFHKREMNLEWENSDVGNGEGSLVEVVCFLEASEVEAGVKFSAFLDISEKIEDSSASEEDAKSHVIADEIWDALFESEGPLPYPRHITRLKDWKESICAHPCDKSLSRLRLGGGIGVFGILRALEFLRRVVRSNGMDEILGVFYHTLKEHVCSFLKKARTVFQKEMWRRWTCGSLCEDPNDGTNRLVILWHVFMEATMQKGMTDEECFGVTWETAPRLLVVQRTMEQAQLRIRGCEPRHQIA</sequence>
<keyword evidence="3" id="KW-1185">Reference proteome</keyword>
<name>A0A0C9U9N8_SPHS4</name>
<feature type="region of interest" description="Disordered" evidence="1">
    <location>
        <begin position="1"/>
        <end position="84"/>
    </location>
</feature>
<evidence type="ECO:0000313" key="2">
    <source>
        <dbReference type="EMBL" id="KIJ25797.1"/>
    </source>
</evidence>
<feature type="compositionally biased region" description="Polar residues" evidence="1">
    <location>
        <begin position="55"/>
        <end position="64"/>
    </location>
</feature>
<reference evidence="2 3" key="1">
    <citation type="submission" date="2014-06" db="EMBL/GenBank/DDBJ databases">
        <title>Evolutionary Origins and Diversification of the Mycorrhizal Mutualists.</title>
        <authorList>
            <consortium name="DOE Joint Genome Institute"/>
            <consortium name="Mycorrhizal Genomics Consortium"/>
            <person name="Kohler A."/>
            <person name="Kuo A."/>
            <person name="Nagy L.G."/>
            <person name="Floudas D."/>
            <person name="Copeland A."/>
            <person name="Barry K.W."/>
            <person name="Cichocki N."/>
            <person name="Veneault-Fourrey C."/>
            <person name="LaButti K."/>
            <person name="Lindquist E.A."/>
            <person name="Lipzen A."/>
            <person name="Lundell T."/>
            <person name="Morin E."/>
            <person name="Murat C."/>
            <person name="Riley R."/>
            <person name="Ohm R."/>
            <person name="Sun H."/>
            <person name="Tunlid A."/>
            <person name="Henrissat B."/>
            <person name="Grigoriev I.V."/>
            <person name="Hibbett D.S."/>
            <person name="Martin F."/>
        </authorList>
    </citation>
    <scope>NUCLEOTIDE SEQUENCE [LARGE SCALE GENOMIC DNA]</scope>
    <source>
        <strain evidence="2 3">SS14</strain>
    </source>
</reference>
<dbReference type="EMBL" id="KN837398">
    <property type="protein sequence ID" value="KIJ25797.1"/>
    <property type="molecule type" value="Genomic_DNA"/>
</dbReference>
<evidence type="ECO:0000256" key="1">
    <source>
        <dbReference type="SAM" id="MobiDB-lite"/>
    </source>
</evidence>
<gene>
    <name evidence="2" type="ORF">M422DRAFT_273208</name>
</gene>
<organism evidence="2 3">
    <name type="scientific">Sphaerobolus stellatus (strain SS14)</name>
    <dbReference type="NCBI Taxonomy" id="990650"/>
    <lineage>
        <taxon>Eukaryota</taxon>
        <taxon>Fungi</taxon>
        <taxon>Dikarya</taxon>
        <taxon>Basidiomycota</taxon>
        <taxon>Agaricomycotina</taxon>
        <taxon>Agaricomycetes</taxon>
        <taxon>Phallomycetidae</taxon>
        <taxon>Geastrales</taxon>
        <taxon>Sphaerobolaceae</taxon>
        <taxon>Sphaerobolus</taxon>
    </lineage>
</organism>